<organism evidence="1 2">
    <name type="scientific">Xenorhabdus anantnagensis</name>
    <dbReference type="NCBI Taxonomy" id="3025875"/>
    <lineage>
        <taxon>Bacteria</taxon>
        <taxon>Pseudomonadati</taxon>
        <taxon>Pseudomonadota</taxon>
        <taxon>Gammaproteobacteria</taxon>
        <taxon>Enterobacterales</taxon>
        <taxon>Morganellaceae</taxon>
        <taxon>Xenorhabdus</taxon>
    </lineage>
</organism>
<name>A0ABT5LQF7_9GAMM</name>
<evidence type="ECO:0000313" key="2">
    <source>
        <dbReference type="Proteomes" id="UP001220225"/>
    </source>
</evidence>
<accession>A0ABT5LQF7</accession>
<gene>
    <name evidence="1" type="ORF">PSI14_07170</name>
</gene>
<sequence>MLFIDDAFITNLLRYASQLVDISGDSTPVGDEKQVRIVDNLARL</sequence>
<protein>
    <submittedName>
        <fullName evidence="1">Uncharacterized protein</fullName>
    </submittedName>
</protein>
<reference evidence="1 2" key="1">
    <citation type="submission" date="2023-02" db="EMBL/GenBank/DDBJ databases">
        <title>Entomopathogenic bacteria.</title>
        <authorList>
            <person name="Machado R.A."/>
        </authorList>
    </citation>
    <scope>NUCLEOTIDE SEQUENCE [LARGE SCALE GENOMIC DNA]</scope>
    <source>
        <strain evidence="1 2">XENO-2</strain>
    </source>
</reference>
<dbReference type="Proteomes" id="UP001220225">
    <property type="component" value="Unassembled WGS sequence"/>
</dbReference>
<proteinExistence type="predicted"/>
<comment type="caution">
    <text evidence="1">The sequence shown here is derived from an EMBL/GenBank/DDBJ whole genome shotgun (WGS) entry which is preliminary data.</text>
</comment>
<dbReference type="EMBL" id="JAQRFN010000007">
    <property type="protein sequence ID" value="MDC9596657.1"/>
    <property type="molecule type" value="Genomic_DNA"/>
</dbReference>
<keyword evidence="2" id="KW-1185">Reference proteome</keyword>
<dbReference type="RefSeq" id="WP_273575245.1">
    <property type="nucleotide sequence ID" value="NZ_JAQRFN010000007.1"/>
</dbReference>
<evidence type="ECO:0000313" key="1">
    <source>
        <dbReference type="EMBL" id="MDC9596657.1"/>
    </source>
</evidence>